<accession>A0A7J6MP05</accession>
<name>A0A7J6MP05_PERCH</name>
<reference evidence="2 3" key="1">
    <citation type="submission" date="2020-04" db="EMBL/GenBank/DDBJ databases">
        <title>Perkinsus chesapeaki whole genome sequence.</title>
        <authorList>
            <person name="Bogema D.R."/>
        </authorList>
    </citation>
    <scope>NUCLEOTIDE SEQUENCE [LARGE SCALE GENOMIC DNA]</scope>
    <source>
        <strain evidence="2">ATCC PRA-425</strain>
    </source>
</reference>
<dbReference type="Proteomes" id="UP000591131">
    <property type="component" value="Unassembled WGS sequence"/>
</dbReference>
<dbReference type="EMBL" id="JAAPAO010000086">
    <property type="protein sequence ID" value="KAF4673295.1"/>
    <property type="molecule type" value="Genomic_DNA"/>
</dbReference>
<keyword evidence="3" id="KW-1185">Reference proteome</keyword>
<dbReference type="AlphaFoldDB" id="A0A7J6MP05"/>
<feature type="region of interest" description="Disordered" evidence="1">
    <location>
        <begin position="290"/>
        <end position="353"/>
    </location>
</feature>
<feature type="compositionally biased region" description="Basic and acidic residues" evidence="1">
    <location>
        <begin position="330"/>
        <end position="344"/>
    </location>
</feature>
<comment type="caution">
    <text evidence="2">The sequence shown here is derived from an EMBL/GenBank/DDBJ whole genome shotgun (WGS) entry which is preliminary data.</text>
</comment>
<feature type="compositionally biased region" description="Polar residues" evidence="1">
    <location>
        <begin position="292"/>
        <end position="302"/>
    </location>
</feature>
<gene>
    <name evidence="2" type="ORF">FOL47_010736</name>
</gene>
<proteinExistence type="predicted"/>
<feature type="region of interest" description="Disordered" evidence="1">
    <location>
        <begin position="370"/>
        <end position="397"/>
    </location>
</feature>
<evidence type="ECO:0000313" key="3">
    <source>
        <dbReference type="Proteomes" id="UP000591131"/>
    </source>
</evidence>
<organism evidence="2 3">
    <name type="scientific">Perkinsus chesapeaki</name>
    <name type="common">Clam parasite</name>
    <name type="synonym">Perkinsus andrewsi</name>
    <dbReference type="NCBI Taxonomy" id="330153"/>
    <lineage>
        <taxon>Eukaryota</taxon>
        <taxon>Sar</taxon>
        <taxon>Alveolata</taxon>
        <taxon>Perkinsozoa</taxon>
        <taxon>Perkinsea</taxon>
        <taxon>Perkinsida</taxon>
        <taxon>Perkinsidae</taxon>
        <taxon>Perkinsus</taxon>
    </lineage>
</organism>
<evidence type="ECO:0000256" key="1">
    <source>
        <dbReference type="SAM" id="MobiDB-lite"/>
    </source>
</evidence>
<protein>
    <submittedName>
        <fullName evidence="2">Uncharacterized protein</fullName>
    </submittedName>
</protein>
<feature type="compositionally biased region" description="Basic and acidic residues" evidence="1">
    <location>
        <begin position="380"/>
        <end position="391"/>
    </location>
</feature>
<evidence type="ECO:0000313" key="2">
    <source>
        <dbReference type="EMBL" id="KAF4673295.1"/>
    </source>
</evidence>
<sequence length="432" mass="47876">MPALTNADLVKHKRELQMALPPQVGPEKARYLVHQLFPLIQKLVADCLEDMPEEDSLVMWMIAWLELESNRRAEAQVTAARQSQLFLERGRSRAPDGTNIGVCHYPAFRQRQIHCQVSNGPRDPLPDEVTRQLPLVAGKASYDLWKSSFLFDEDGALVQAAKPWYEVLWERESEGPPRRRRSSLPNLDGSNGIAQAINSVGERITNLMASGKAHVQRLPNWWRKTSVVRRFSTDSTRRERNELDYSDDEEVPQFFSSVGLRRSYSGDMIGPEQTVQRGIWVTEASDVLDSLGRSSSQKSDPSSLRVEEGSPKKLSGSEFGSTDPVASRKNSTETNRDPALEKPHLSLPFAGLGGNPISGTVSGLTDVEMTSQDRRAKRASIREGRGNRGKSESSATAGRVVDPAMFKAVRKSGDVLERAVSVVASESAYSSD</sequence>